<dbReference type="EMBL" id="AP017378">
    <property type="protein sequence ID" value="BBD06979.1"/>
    <property type="molecule type" value="Genomic_DNA"/>
</dbReference>
<sequence length="506" mass="56512">MEANFFRCLARDLVRELSGSRVDKIYNPAPDVWTFKVGTHGGASFLLLRASQRQGLLFLTSEKPANPASPSAQCMWFRKRLVNRRLLDACVDWTARAVAFALSPGEGNWLMLSPQGAPALVDQLPAGFGDEPPWPEFRALADEDAWLSYPQLTPPLRRLLSTMAEGRGQAVLDAVRRGGCSQFFLYQGAGGPQLLPWRLPETLRDSRSESVYASALEAADELGRGELFPHLRDLAEAGERSALKVERRRMKRSLASVDRDQERLEGMVALSRYGEALRGELYRLDKHEKLKEVEVPGPDGEPLCLELDRRLTVAENMERFFKLAAKGRRGLEFVKIRRRELLRRQAELEQGRLPDEIMERLERGEQRSKVRQVPPTVRKGLSAFRTEDGFAVYRGKNAQANHDLVRKVASPFDLWFHARGGAGSHVVLRRDYPDQDVPQRSLEQAATLAGLRSFAAGNARAEVICAQVKHVHAVKGAGPGKVTVDLEVAALSVSLDPELEKRLGVD</sequence>
<dbReference type="Gene3D" id="2.30.310.10">
    <property type="entry name" value="ibrinogen binding protein from staphylococcus aureus domain"/>
    <property type="match status" value="1"/>
</dbReference>
<evidence type="ECO:0000313" key="3">
    <source>
        <dbReference type="Proteomes" id="UP000269883"/>
    </source>
</evidence>
<dbReference type="KEGG" id="dfl:DFE_0253"/>
<dbReference type="PANTHER" id="PTHR15239">
    <property type="entry name" value="NUCLEAR EXPORT MEDIATOR FACTOR NEMF"/>
    <property type="match status" value="1"/>
</dbReference>
<dbReference type="GO" id="GO:0072344">
    <property type="term" value="P:rescue of stalled ribosome"/>
    <property type="evidence" value="ECO:0007669"/>
    <property type="project" value="TreeGrafter"/>
</dbReference>
<feature type="domain" description="NFACT RNA-binding" evidence="1">
    <location>
        <begin position="384"/>
        <end position="473"/>
    </location>
</feature>
<dbReference type="AlphaFoldDB" id="A0A2Z6AUR6"/>
<dbReference type="GO" id="GO:0043023">
    <property type="term" value="F:ribosomal large subunit binding"/>
    <property type="evidence" value="ECO:0007669"/>
    <property type="project" value="TreeGrafter"/>
</dbReference>
<dbReference type="Pfam" id="PF05833">
    <property type="entry name" value="NFACT_N"/>
    <property type="match status" value="1"/>
</dbReference>
<organism evidence="2 3">
    <name type="scientific">Desulfovibrio ferrophilus</name>
    <dbReference type="NCBI Taxonomy" id="241368"/>
    <lineage>
        <taxon>Bacteria</taxon>
        <taxon>Pseudomonadati</taxon>
        <taxon>Thermodesulfobacteriota</taxon>
        <taxon>Desulfovibrionia</taxon>
        <taxon>Desulfovibrionales</taxon>
        <taxon>Desulfovibrionaceae</taxon>
        <taxon>Desulfovibrio</taxon>
    </lineage>
</organism>
<dbReference type="PANTHER" id="PTHR15239:SF6">
    <property type="entry name" value="RIBOSOME QUALITY CONTROL COMPLEX SUBUNIT NEMF"/>
    <property type="match status" value="1"/>
</dbReference>
<dbReference type="InterPro" id="IPR051608">
    <property type="entry name" value="RQC_Subunit_NEMF"/>
</dbReference>
<name>A0A2Z6AUR6_9BACT</name>
<dbReference type="GO" id="GO:0000049">
    <property type="term" value="F:tRNA binding"/>
    <property type="evidence" value="ECO:0007669"/>
    <property type="project" value="TreeGrafter"/>
</dbReference>
<keyword evidence="3" id="KW-1185">Reference proteome</keyword>
<accession>A0A2Z6AUR6</accession>
<dbReference type="GO" id="GO:1990112">
    <property type="term" value="C:RQC complex"/>
    <property type="evidence" value="ECO:0007669"/>
    <property type="project" value="TreeGrafter"/>
</dbReference>
<dbReference type="RefSeq" id="WP_126375785.1">
    <property type="nucleotide sequence ID" value="NZ_AP017378.1"/>
</dbReference>
<dbReference type="OrthoDB" id="9766163at2"/>
<evidence type="ECO:0000259" key="1">
    <source>
        <dbReference type="Pfam" id="PF05670"/>
    </source>
</evidence>
<dbReference type="Pfam" id="PF05670">
    <property type="entry name" value="NFACT-R_1"/>
    <property type="match status" value="1"/>
</dbReference>
<evidence type="ECO:0000313" key="2">
    <source>
        <dbReference type="EMBL" id="BBD06979.1"/>
    </source>
</evidence>
<dbReference type="Proteomes" id="UP000269883">
    <property type="component" value="Chromosome"/>
</dbReference>
<protein>
    <recommendedName>
        <fullName evidence="1">NFACT RNA-binding domain-containing protein</fullName>
    </recommendedName>
</protein>
<gene>
    <name evidence="2" type="ORF">DFE_0253</name>
</gene>
<reference evidence="2 3" key="1">
    <citation type="journal article" date="2018" name="Sci. Adv.">
        <title>Multi-heme cytochromes provide a pathway for survival in energy-limited environments.</title>
        <authorList>
            <person name="Deng X."/>
            <person name="Dohmae N."/>
            <person name="Nealson K.H."/>
            <person name="Hashimoto K."/>
            <person name="Okamoto A."/>
        </authorList>
    </citation>
    <scope>NUCLEOTIDE SEQUENCE [LARGE SCALE GENOMIC DNA]</scope>
    <source>
        <strain evidence="2 3">IS5</strain>
    </source>
</reference>
<proteinExistence type="predicted"/>
<dbReference type="InterPro" id="IPR008532">
    <property type="entry name" value="NFACT_RNA-bd"/>
</dbReference>